<feature type="chain" id="PRO_5042247116" evidence="2">
    <location>
        <begin position="20"/>
        <end position="565"/>
    </location>
</feature>
<proteinExistence type="predicted"/>
<name>A0AAD3CMX5_9STRA</name>
<sequence length="565" mass="63041">MKISLPLCCMCALFDSVYASNLLRGSNQNKVQQKYATSKVFGSSAFQYDNMKDNVDVFIKQRKTSSHASSGFDTDNPHNISSSVIKNGVPWVDQNGNIMEIGRGGKISVIDGVYYWIGHQPAPPKLWSEAGDVYLYKSTSFGSNSWEFVRILYDFSLEEGSVSNCALSKYPSGSVEKYFIHCSLGVLFETFDGQPLESTEFVRQSKLNDPASLPYRDYKWANCDTHVDGENLYFVVSRRSKTGDTVNSRVGMIYKFDSTWHSLTEVVAVWSWIGREAYDMIKNGEYFYLFASQTARWRQSRTFFLRSPTMEGFANATEEELVMNPIWTNEIQSMGSQFRTIVEVENGKWIWRKQAILMKILFAVLGGGAECILCESTGTQMLSNLSGTLYATFSYEIECDGNYHLHISYLSTENRYLYLSVNDGISQIFHFGASGGSCAESGLSIVRTVVLGGFVRGQNTIKIQNPTGEFSPMIEWISLVPEYCDQACSVLDRKMCNDAILCTWSGKNKVCISTNNPPPTPPSPTPLTPAPTSALTPEGQGCSSISNSKICKNTNNCSWSRGQCI</sequence>
<evidence type="ECO:0000313" key="4">
    <source>
        <dbReference type="Proteomes" id="UP001054902"/>
    </source>
</evidence>
<evidence type="ECO:0000313" key="3">
    <source>
        <dbReference type="EMBL" id="GFH47886.1"/>
    </source>
</evidence>
<evidence type="ECO:0000256" key="2">
    <source>
        <dbReference type="SAM" id="SignalP"/>
    </source>
</evidence>
<dbReference type="AlphaFoldDB" id="A0AAD3CMX5"/>
<dbReference type="Proteomes" id="UP001054902">
    <property type="component" value="Unassembled WGS sequence"/>
</dbReference>
<dbReference type="Gene3D" id="2.60.120.260">
    <property type="entry name" value="Galactose-binding domain-like"/>
    <property type="match status" value="1"/>
</dbReference>
<dbReference type="InterPro" id="IPR023296">
    <property type="entry name" value="Glyco_hydro_beta-prop_sf"/>
</dbReference>
<keyword evidence="2" id="KW-0732">Signal</keyword>
<evidence type="ECO:0000256" key="1">
    <source>
        <dbReference type="SAM" id="MobiDB-lite"/>
    </source>
</evidence>
<dbReference type="EMBL" id="BLLK01000025">
    <property type="protein sequence ID" value="GFH47886.1"/>
    <property type="molecule type" value="Genomic_DNA"/>
</dbReference>
<reference evidence="3 4" key="1">
    <citation type="journal article" date="2021" name="Sci. Rep.">
        <title>The genome of the diatom Chaetoceros tenuissimus carries an ancient integrated fragment of an extant virus.</title>
        <authorList>
            <person name="Hongo Y."/>
            <person name="Kimura K."/>
            <person name="Takaki Y."/>
            <person name="Yoshida Y."/>
            <person name="Baba S."/>
            <person name="Kobayashi G."/>
            <person name="Nagasaki K."/>
            <person name="Hano T."/>
            <person name="Tomaru Y."/>
        </authorList>
    </citation>
    <scope>NUCLEOTIDE SEQUENCE [LARGE SCALE GENOMIC DNA]</scope>
    <source>
        <strain evidence="3 4">NIES-3715</strain>
    </source>
</reference>
<dbReference type="SUPFAM" id="SSF75005">
    <property type="entry name" value="Arabinanase/levansucrase/invertase"/>
    <property type="match status" value="1"/>
</dbReference>
<feature type="signal peptide" evidence="2">
    <location>
        <begin position="1"/>
        <end position="19"/>
    </location>
</feature>
<organism evidence="3 4">
    <name type="scientific">Chaetoceros tenuissimus</name>
    <dbReference type="NCBI Taxonomy" id="426638"/>
    <lineage>
        <taxon>Eukaryota</taxon>
        <taxon>Sar</taxon>
        <taxon>Stramenopiles</taxon>
        <taxon>Ochrophyta</taxon>
        <taxon>Bacillariophyta</taxon>
        <taxon>Coscinodiscophyceae</taxon>
        <taxon>Chaetocerotophycidae</taxon>
        <taxon>Chaetocerotales</taxon>
        <taxon>Chaetocerotaceae</taxon>
        <taxon>Chaetoceros</taxon>
    </lineage>
</organism>
<accession>A0AAD3CMX5</accession>
<keyword evidence="4" id="KW-1185">Reference proteome</keyword>
<comment type="caution">
    <text evidence="3">The sequence shown here is derived from an EMBL/GenBank/DDBJ whole genome shotgun (WGS) entry which is preliminary data.</text>
</comment>
<feature type="region of interest" description="Disordered" evidence="1">
    <location>
        <begin position="515"/>
        <end position="540"/>
    </location>
</feature>
<protein>
    <submittedName>
        <fullName evidence="3">Uncharacterized protein</fullName>
    </submittedName>
</protein>
<gene>
    <name evidence="3" type="ORF">CTEN210_04362</name>
</gene>
<dbReference type="Gene3D" id="2.115.10.20">
    <property type="entry name" value="Glycosyl hydrolase domain, family 43"/>
    <property type="match status" value="1"/>
</dbReference>
<feature type="compositionally biased region" description="Pro residues" evidence="1">
    <location>
        <begin position="516"/>
        <end position="529"/>
    </location>
</feature>